<dbReference type="eggNOG" id="COG1357">
    <property type="taxonomic scope" value="Bacteria"/>
</dbReference>
<dbReference type="STRING" id="246787.BcellWH2_04779"/>
<dbReference type="PATRIC" id="fig|246787.4.peg.4935"/>
<dbReference type="PANTHER" id="PTHR42999:SF1">
    <property type="entry name" value="PENTAPEPTIDE REPEAT-CONTAINING PROTEIN"/>
    <property type="match status" value="1"/>
</dbReference>
<dbReference type="AlphaFoldDB" id="A0A0P0GUC7"/>
<name>A0A0P0GUC7_9BACE</name>
<proteinExistence type="predicted"/>
<dbReference type="EMBL" id="CP012801">
    <property type="protein sequence ID" value="ALJ61990.1"/>
    <property type="molecule type" value="Genomic_DNA"/>
</dbReference>
<dbReference type="Gene3D" id="2.160.20.80">
    <property type="entry name" value="E3 ubiquitin-protein ligase SopA"/>
    <property type="match status" value="1"/>
</dbReference>
<dbReference type="Pfam" id="PF13599">
    <property type="entry name" value="Pentapeptide_4"/>
    <property type="match status" value="2"/>
</dbReference>
<dbReference type="SUPFAM" id="SSF141571">
    <property type="entry name" value="Pentapeptide repeat-like"/>
    <property type="match status" value="1"/>
</dbReference>
<evidence type="ECO:0000313" key="4">
    <source>
        <dbReference type="Proteomes" id="UP000061809"/>
    </source>
</evidence>
<dbReference type="RefSeq" id="WP_007216108.1">
    <property type="nucleotide sequence ID" value="NZ_CABMLT010000012.1"/>
</dbReference>
<dbReference type="EMBL" id="VVYV01000103">
    <property type="protein sequence ID" value="KAA5411698.1"/>
    <property type="molecule type" value="Genomic_DNA"/>
</dbReference>
<dbReference type="Proteomes" id="UP000448877">
    <property type="component" value="Unassembled WGS sequence"/>
</dbReference>
<reference evidence="1 4" key="1">
    <citation type="journal article" date="2015" name="Science">
        <title>Genetic determinants of in vivo fitness and diet responsiveness in multiple human gut Bacteroides.</title>
        <authorList>
            <person name="Wu M."/>
            <person name="McNulty N.P."/>
            <person name="Rodionov D.A."/>
            <person name="Khoroshkin M.S."/>
            <person name="Griffin N.W."/>
            <person name="Cheng J."/>
            <person name="Latreille P."/>
            <person name="Kerstetter R.A."/>
            <person name="Terrapon N."/>
            <person name="Henrissat B."/>
            <person name="Osterman A.L."/>
            <person name="Gordon J.I."/>
        </authorList>
    </citation>
    <scope>NUCLEOTIDE SEQUENCE [LARGE SCALE GENOMIC DNA]</scope>
    <source>
        <strain evidence="1 4">WH2</strain>
    </source>
</reference>
<dbReference type="KEGG" id="bcel:BcellWH2_04779"/>
<sequence>MEDKTIEKVDFSIEELETNYYECTFDKCNFSDKPIGRVIFEKCTFKECNLSLVKTSNTSWLDVLFTDCKMTGINFSLSNRFGLSVEFHNCLLSYALFTEMKLKGTRFIGCDLQNTDFMETDLSNAVFKDCDLCYASFHHTNLEKADFTTARNYALNPAANRLKKAKFSRYGLEGLLTGLGIEVVD</sequence>
<gene>
    <name evidence="1" type="ORF">BcellWH2_04779</name>
    <name evidence="2" type="ORF">F2Y81_28385</name>
    <name evidence="3" type="ORF">RO785_16970</name>
</gene>
<accession>A0A0P0GUC7</accession>
<dbReference type="GeneID" id="66309254"/>
<dbReference type="PANTHER" id="PTHR42999">
    <property type="entry name" value="ANTIBIOTIC RESISTANCE PROTEIN MCBG"/>
    <property type="match status" value="1"/>
</dbReference>
<dbReference type="Proteomes" id="UP001266995">
    <property type="component" value="Unassembled WGS sequence"/>
</dbReference>
<dbReference type="InterPro" id="IPR052949">
    <property type="entry name" value="PA_immunity-related"/>
</dbReference>
<evidence type="ECO:0000313" key="3">
    <source>
        <dbReference type="EMBL" id="MDT4512664.1"/>
    </source>
</evidence>
<evidence type="ECO:0000313" key="1">
    <source>
        <dbReference type="EMBL" id="ALJ61990.1"/>
    </source>
</evidence>
<dbReference type="EMBL" id="JAVSNH010000001">
    <property type="protein sequence ID" value="MDT4512664.1"/>
    <property type="molecule type" value="Genomic_DNA"/>
</dbReference>
<evidence type="ECO:0000313" key="5">
    <source>
        <dbReference type="Proteomes" id="UP000448877"/>
    </source>
</evidence>
<evidence type="ECO:0000313" key="2">
    <source>
        <dbReference type="EMBL" id="KAA5411698.1"/>
    </source>
</evidence>
<dbReference type="Proteomes" id="UP000061809">
    <property type="component" value="Chromosome"/>
</dbReference>
<reference evidence="3" key="3">
    <citation type="submission" date="2023-08" db="EMBL/GenBank/DDBJ databases">
        <title>Reintroducing virulent viruses to syntetic microbiomes.</title>
        <authorList>
            <person name="Wilde J."/>
            <person name="Boyes R."/>
            <person name="Robinson A.V."/>
            <person name="Daisley B.A."/>
            <person name="Allen-Vercoe E."/>
        </authorList>
    </citation>
    <scope>NUCLEOTIDE SEQUENCE</scope>
    <source>
        <strain evidence="3">225I_12FAA</strain>
    </source>
</reference>
<dbReference type="InterPro" id="IPR001646">
    <property type="entry name" value="5peptide_repeat"/>
</dbReference>
<reference evidence="2 5" key="2">
    <citation type="journal article" date="2019" name="Nat. Med.">
        <title>A library of human gut bacterial isolates paired with longitudinal multiomics data enables mechanistic microbiome research.</title>
        <authorList>
            <person name="Poyet M."/>
            <person name="Groussin M."/>
            <person name="Gibbons S.M."/>
            <person name="Avila-Pacheco J."/>
            <person name="Jiang X."/>
            <person name="Kearney S.M."/>
            <person name="Perrotta A.R."/>
            <person name="Berdy B."/>
            <person name="Zhao S."/>
            <person name="Lieberman T.D."/>
            <person name="Swanson P.K."/>
            <person name="Smith M."/>
            <person name="Roesemann S."/>
            <person name="Alexander J.E."/>
            <person name="Rich S.A."/>
            <person name="Livny J."/>
            <person name="Vlamakis H."/>
            <person name="Clish C."/>
            <person name="Bullock K."/>
            <person name="Deik A."/>
            <person name="Scott J."/>
            <person name="Pierce K.A."/>
            <person name="Xavier R.J."/>
            <person name="Alm E.J."/>
        </authorList>
    </citation>
    <scope>NUCLEOTIDE SEQUENCE [LARGE SCALE GENOMIC DNA]</scope>
    <source>
        <strain evidence="2 5">BIOML-A6</strain>
    </source>
</reference>
<protein>
    <submittedName>
        <fullName evidence="2">Pentapeptide repeat-containing protein</fullName>
    </submittedName>
    <submittedName>
        <fullName evidence="1">Pentapeptide repeats (8 copies)</fullName>
    </submittedName>
</protein>
<organism evidence="1 4">
    <name type="scientific">Bacteroides cellulosilyticus</name>
    <dbReference type="NCBI Taxonomy" id="246787"/>
    <lineage>
        <taxon>Bacteria</taxon>
        <taxon>Pseudomonadati</taxon>
        <taxon>Bacteroidota</taxon>
        <taxon>Bacteroidia</taxon>
        <taxon>Bacteroidales</taxon>
        <taxon>Bacteroidaceae</taxon>
        <taxon>Bacteroides</taxon>
    </lineage>
</organism>